<dbReference type="Proteomes" id="UP000189733">
    <property type="component" value="Unassembled WGS sequence"/>
</dbReference>
<dbReference type="STRING" id="1121442.SAMN02745702_01306"/>
<dbReference type="InterPro" id="IPR001451">
    <property type="entry name" value="Hexapep"/>
</dbReference>
<keyword evidence="2" id="KW-1185">Reference proteome</keyword>
<dbReference type="OrthoDB" id="9782091at2"/>
<proteinExistence type="predicted"/>
<dbReference type="InterPro" id="IPR011004">
    <property type="entry name" value="Trimer_LpxA-like_sf"/>
</dbReference>
<dbReference type="CDD" id="cd04647">
    <property type="entry name" value="LbH_MAT_like"/>
    <property type="match status" value="1"/>
</dbReference>
<dbReference type="GO" id="GO:0016740">
    <property type="term" value="F:transferase activity"/>
    <property type="evidence" value="ECO:0007669"/>
    <property type="project" value="UniProtKB-KW"/>
</dbReference>
<keyword evidence="1" id="KW-0808">Transferase</keyword>
<name>A0A1T4VZ66_9BACT</name>
<dbReference type="Pfam" id="PF00132">
    <property type="entry name" value="Hexapep"/>
    <property type="match status" value="1"/>
</dbReference>
<dbReference type="AlphaFoldDB" id="A0A1T4VZ66"/>
<dbReference type="InterPro" id="IPR051159">
    <property type="entry name" value="Hexapeptide_acetyltransf"/>
</dbReference>
<evidence type="ECO:0000313" key="1">
    <source>
        <dbReference type="EMBL" id="SKA70227.1"/>
    </source>
</evidence>
<gene>
    <name evidence="1" type="ORF">SAMN02745702_01306</name>
</gene>
<dbReference type="PANTHER" id="PTHR23416:SF78">
    <property type="entry name" value="LIPOPOLYSACCHARIDE BIOSYNTHESIS O-ACETYL TRANSFERASE WBBJ-RELATED"/>
    <property type="match status" value="1"/>
</dbReference>
<protein>
    <submittedName>
        <fullName evidence="1">Transferase hexapeptide (Six repeat-containing protein)</fullName>
    </submittedName>
</protein>
<dbReference type="RefSeq" id="WP_078684595.1">
    <property type="nucleotide sequence ID" value="NZ_FUYA01000003.1"/>
</dbReference>
<evidence type="ECO:0000313" key="2">
    <source>
        <dbReference type="Proteomes" id="UP000189733"/>
    </source>
</evidence>
<dbReference type="PANTHER" id="PTHR23416">
    <property type="entry name" value="SIALIC ACID SYNTHASE-RELATED"/>
    <property type="match status" value="1"/>
</dbReference>
<sequence length="273" mass="30494">MEPIIITENNCEGLHGYNNTIEGNYKLINSKIIFRGRNNKIKFNGNVSLTGSSINFNADNSLIVINETRHHNLKIALSVHNNNVIYIGKDLFTNKKVQIILSESTNVLIGDDCLFSRGIVFRTGDAHPIYNALNGLRINPSGSICIGDHVWIGENAYLLKNTQIGSGSIIGANSTITNKLIPSNSIGAGSPLRIIKRDIFFTKESIHRWTPKIVFDKKNSTKNDFIFTCSPQRGLDLKSIDNLLKTTSSSAKKEQVLYHNLFESTQKNRFFIP</sequence>
<dbReference type="Gene3D" id="2.160.10.10">
    <property type="entry name" value="Hexapeptide repeat proteins"/>
    <property type="match status" value="1"/>
</dbReference>
<accession>A0A1T4VZ66</accession>
<dbReference type="EMBL" id="FUYA01000003">
    <property type="protein sequence ID" value="SKA70227.1"/>
    <property type="molecule type" value="Genomic_DNA"/>
</dbReference>
<organism evidence="1 2">
    <name type="scientific">Desulfobaculum bizertense DSM 18034</name>
    <dbReference type="NCBI Taxonomy" id="1121442"/>
    <lineage>
        <taxon>Bacteria</taxon>
        <taxon>Pseudomonadati</taxon>
        <taxon>Thermodesulfobacteriota</taxon>
        <taxon>Desulfovibrionia</taxon>
        <taxon>Desulfovibrionales</taxon>
        <taxon>Desulfovibrionaceae</taxon>
        <taxon>Desulfobaculum</taxon>
    </lineage>
</organism>
<dbReference type="SUPFAM" id="SSF51161">
    <property type="entry name" value="Trimeric LpxA-like enzymes"/>
    <property type="match status" value="1"/>
</dbReference>
<reference evidence="1 2" key="1">
    <citation type="submission" date="2017-02" db="EMBL/GenBank/DDBJ databases">
        <authorList>
            <person name="Peterson S.W."/>
        </authorList>
    </citation>
    <scope>NUCLEOTIDE SEQUENCE [LARGE SCALE GENOMIC DNA]</scope>
    <source>
        <strain evidence="1 2">DSM 18034</strain>
    </source>
</reference>